<evidence type="ECO:0000313" key="3">
    <source>
        <dbReference type="Proteomes" id="UP000642748"/>
    </source>
</evidence>
<sequence length="332" mass="36405">MRAPATIAEGMLCYWLMAEPRPTSTLDTVPLVALLEEHGSAQRREGQATVQASEVPRAVAAAMSTASSLGLTVDDATVLHDSNKLTLRLMPCDVLARVALVADQVAQFEIELAQRLAGSGSPVAALDPRVEPRAYERDGFVVTLWAYYEPATPQGVSPADYASVLERLHAGMRKLDIPTPHFTDRVEQAQRLVASRDRTPALAAADRELLGNTLRDLRRVIGERGPVEQVLHGEPHPGNLLTTKNGLLFIDLETCCRGPVEFDLAHAPEEVSEHYPGVDQDLLRECRILVLAMITTWRWDRGDQLPNGRQLGTEWLSQIRAAIDRNGSDTTG</sequence>
<dbReference type="Gene3D" id="3.90.1200.10">
    <property type="match status" value="1"/>
</dbReference>
<dbReference type="EMBL" id="BONZ01000050">
    <property type="protein sequence ID" value="GIH17187.1"/>
    <property type="molecule type" value="Genomic_DNA"/>
</dbReference>
<dbReference type="InterPro" id="IPR011009">
    <property type="entry name" value="Kinase-like_dom_sf"/>
</dbReference>
<accession>A0A8J3VSE3</accession>
<organism evidence="2 3">
    <name type="scientific">Rugosimonospora africana</name>
    <dbReference type="NCBI Taxonomy" id="556532"/>
    <lineage>
        <taxon>Bacteria</taxon>
        <taxon>Bacillati</taxon>
        <taxon>Actinomycetota</taxon>
        <taxon>Actinomycetes</taxon>
        <taxon>Micromonosporales</taxon>
        <taxon>Micromonosporaceae</taxon>
        <taxon>Rugosimonospora</taxon>
    </lineage>
</organism>
<name>A0A8J3VSE3_9ACTN</name>
<dbReference type="Pfam" id="PF01636">
    <property type="entry name" value="APH"/>
    <property type="match status" value="1"/>
</dbReference>
<dbReference type="AlphaFoldDB" id="A0A8J3VSE3"/>
<comment type="caution">
    <text evidence="2">The sequence shown here is derived from an EMBL/GenBank/DDBJ whole genome shotgun (WGS) entry which is preliminary data.</text>
</comment>
<dbReference type="Proteomes" id="UP000642748">
    <property type="component" value="Unassembled WGS sequence"/>
</dbReference>
<gene>
    <name evidence="2" type="ORF">Raf01_53590</name>
</gene>
<evidence type="ECO:0000259" key="1">
    <source>
        <dbReference type="Pfam" id="PF01636"/>
    </source>
</evidence>
<evidence type="ECO:0000313" key="2">
    <source>
        <dbReference type="EMBL" id="GIH17187.1"/>
    </source>
</evidence>
<protein>
    <submittedName>
        <fullName evidence="2">Aminoglycoside phosphotransferase</fullName>
    </submittedName>
</protein>
<proteinExistence type="predicted"/>
<dbReference type="SUPFAM" id="SSF56112">
    <property type="entry name" value="Protein kinase-like (PK-like)"/>
    <property type="match status" value="1"/>
</dbReference>
<dbReference type="InterPro" id="IPR002575">
    <property type="entry name" value="Aminoglycoside_PTrfase"/>
</dbReference>
<keyword evidence="3" id="KW-1185">Reference proteome</keyword>
<reference evidence="2" key="1">
    <citation type="submission" date="2021-01" db="EMBL/GenBank/DDBJ databases">
        <title>Whole genome shotgun sequence of Rugosimonospora africana NBRC 104875.</title>
        <authorList>
            <person name="Komaki H."/>
            <person name="Tamura T."/>
        </authorList>
    </citation>
    <scope>NUCLEOTIDE SEQUENCE</scope>
    <source>
        <strain evidence="2">NBRC 104875</strain>
    </source>
</reference>
<feature type="domain" description="Aminoglycoside phosphotransferase" evidence="1">
    <location>
        <begin position="102"/>
        <end position="267"/>
    </location>
</feature>